<dbReference type="Gene3D" id="3.40.1190.20">
    <property type="match status" value="1"/>
</dbReference>
<name>A0A9D9NDN3_9SPIO</name>
<dbReference type="GO" id="GO:0016301">
    <property type="term" value="F:kinase activity"/>
    <property type="evidence" value="ECO:0007669"/>
    <property type="project" value="UniProtKB-KW"/>
</dbReference>
<dbReference type="EMBL" id="JADIMF010000151">
    <property type="protein sequence ID" value="MBO8469967.1"/>
    <property type="molecule type" value="Genomic_DNA"/>
</dbReference>
<dbReference type="AlphaFoldDB" id="A0A9D9NDN3"/>
<keyword evidence="4 7" id="KW-0418">Kinase</keyword>
<reference evidence="7" key="1">
    <citation type="submission" date="2020-10" db="EMBL/GenBank/DDBJ databases">
        <authorList>
            <person name="Gilroy R."/>
        </authorList>
    </citation>
    <scope>NUCLEOTIDE SEQUENCE</scope>
    <source>
        <strain evidence="7">14700</strain>
    </source>
</reference>
<evidence type="ECO:0000256" key="3">
    <source>
        <dbReference type="ARBA" id="ARBA00022741"/>
    </source>
</evidence>
<reference evidence="7" key="2">
    <citation type="journal article" date="2021" name="PeerJ">
        <title>Extensive microbial diversity within the chicken gut microbiome revealed by metagenomics and culture.</title>
        <authorList>
            <person name="Gilroy R."/>
            <person name="Ravi A."/>
            <person name="Getino M."/>
            <person name="Pursley I."/>
            <person name="Horton D.L."/>
            <person name="Alikhan N.F."/>
            <person name="Baker D."/>
            <person name="Gharbi K."/>
            <person name="Hall N."/>
            <person name="Watson M."/>
            <person name="Adriaenssens E.M."/>
            <person name="Foster-Nyarko E."/>
            <person name="Jarju S."/>
            <person name="Secka A."/>
            <person name="Antonio M."/>
            <person name="Oren A."/>
            <person name="Chaudhuri R.R."/>
            <person name="La Ragione R."/>
            <person name="Hildebrand F."/>
            <person name="Pallen M.J."/>
        </authorList>
    </citation>
    <scope>NUCLEOTIDE SEQUENCE</scope>
    <source>
        <strain evidence="7">14700</strain>
    </source>
</reference>
<keyword evidence="5" id="KW-0067">ATP-binding</keyword>
<accession>A0A9D9NDN3</accession>
<sequence length="361" mass="39574">MSVVVSFGEIMGRISSEGYFTLRQSLPGTVNFCFAGAEANVAASIALLGGNSRFVTALPENDISEACLGSLRNVGVDTSFILKKKSGRLGLYFVQNGADQRPSKVIYDREGSTLSSTDGSEYDWDRIFEGASTLHVSGITPAVSEKAAKAQLECMKKAKEHGLRISFDCNFRSKLWNWEPGTAKEELAGRVIREMMPYVDILFAARIDAETLLGVHPDCPETYSRIDEQPYVAEAIKRRYPDVKMLLTTMRQSISATYNKWGAALYDLSDGLQYVSPCVNGEYMPYDITAIVDRIGAGDSFAAGILYALDDEELGKDLQLVVDFATAASCLCHTIVQDINYVTREDVISLMKSGGHGILSR</sequence>
<evidence type="ECO:0000256" key="5">
    <source>
        <dbReference type="ARBA" id="ARBA00022840"/>
    </source>
</evidence>
<feature type="domain" description="Carbohydrate kinase PfkB" evidence="6">
    <location>
        <begin position="4"/>
        <end position="216"/>
    </location>
</feature>
<comment type="caution">
    <text evidence="7">The sequence shown here is derived from an EMBL/GenBank/DDBJ whole genome shotgun (WGS) entry which is preliminary data.</text>
</comment>
<evidence type="ECO:0000313" key="7">
    <source>
        <dbReference type="EMBL" id="MBO8469967.1"/>
    </source>
</evidence>
<keyword evidence="2" id="KW-0808">Transferase</keyword>
<keyword evidence="3" id="KW-0547">Nucleotide-binding</keyword>
<evidence type="ECO:0000256" key="1">
    <source>
        <dbReference type="ARBA" id="ARBA00010688"/>
    </source>
</evidence>
<dbReference type="PANTHER" id="PTHR43085">
    <property type="entry name" value="HEXOKINASE FAMILY MEMBER"/>
    <property type="match status" value="1"/>
</dbReference>
<organism evidence="7 8">
    <name type="scientific">Candidatus Ornithospirochaeta stercoravium</name>
    <dbReference type="NCBI Taxonomy" id="2840897"/>
    <lineage>
        <taxon>Bacteria</taxon>
        <taxon>Pseudomonadati</taxon>
        <taxon>Spirochaetota</taxon>
        <taxon>Spirochaetia</taxon>
        <taxon>Spirochaetales</taxon>
        <taxon>Spirochaetaceae</taxon>
        <taxon>Spirochaetaceae incertae sedis</taxon>
        <taxon>Candidatus Ornithospirochaeta</taxon>
    </lineage>
</organism>
<dbReference type="Proteomes" id="UP000810292">
    <property type="component" value="Unassembled WGS sequence"/>
</dbReference>
<feature type="domain" description="Carbohydrate kinase PfkB" evidence="6">
    <location>
        <begin position="270"/>
        <end position="332"/>
    </location>
</feature>
<dbReference type="InterPro" id="IPR029056">
    <property type="entry name" value="Ribokinase-like"/>
</dbReference>
<dbReference type="Pfam" id="PF00294">
    <property type="entry name" value="PfkB"/>
    <property type="match status" value="2"/>
</dbReference>
<evidence type="ECO:0000256" key="2">
    <source>
        <dbReference type="ARBA" id="ARBA00022679"/>
    </source>
</evidence>
<evidence type="ECO:0000259" key="6">
    <source>
        <dbReference type="Pfam" id="PF00294"/>
    </source>
</evidence>
<dbReference type="CDD" id="cd01166">
    <property type="entry name" value="KdgK"/>
    <property type="match status" value="1"/>
</dbReference>
<dbReference type="PANTHER" id="PTHR43085:SF1">
    <property type="entry name" value="PSEUDOURIDINE KINASE-RELATED"/>
    <property type="match status" value="1"/>
</dbReference>
<proteinExistence type="inferred from homology"/>
<dbReference type="InterPro" id="IPR050306">
    <property type="entry name" value="PfkB_Carbo_kinase"/>
</dbReference>
<dbReference type="GO" id="GO:0005524">
    <property type="term" value="F:ATP binding"/>
    <property type="evidence" value="ECO:0007669"/>
    <property type="project" value="UniProtKB-KW"/>
</dbReference>
<dbReference type="InterPro" id="IPR011611">
    <property type="entry name" value="PfkB_dom"/>
</dbReference>
<dbReference type="SUPFAM" id="SSF53613">
    <property type="entry name" value="Ribokinase-like"/>
    <property type="match status" value="1"/>
</dbReference>
<gene>
    <name evidence="7" type="ORF">IAA72_09315</name>
</gene>
<comment type="similarity">
    <text evidence="1">Belongs to the carbohydrate kinase PfkB family.</text>
</comment>
<evidence type="ECO:0000256" key="4">
    <source>
        <dbReference type="ARBA" id="ARBA00022777"/>
    </source>
</evidence>
<evidence type="ECO:0000313" key="8">
    <source>
        <dbReference type="Proteomes" id="UP000810292"/>
    </source>
</evidence>
<protein>
    <submittedName>
        <fullName evidence="7">Sugar kinase</fullName>
    </submittedName>
</protein>